<reference evidence="2 3" key="1">
    <citation type="submission" date="2017-02" db="EMBL/GenBank/DDBJ databases">
        <authorList>
            <person name="Peterson S.W."/>
        </authorList>
    </citation>
    <scope>NUCLEOTIDE SEQUENCE [LARGE SCALE GENOMIC DNA]</scope>
    <source>
        <strain evidence="2 3">VKM Ac-2059</strain>
    </source>
</reference>
<accession>A0A1T5JUA1</accession>
<proteinExistence type="predicted"/>
<feature type="transmembrane region" description="Helical" evidence="1">
    <location>
        <begin position="7"/>
        <end position="27"/>
    </location>
</feature>
<keyword evidence="1" id="KW-0812">Transmembrane</keyword>
<evidence type="ECO:0000313" key="3">
    <source>
        <dbReference type="Proteomes" id="UP000190857"/>
    </source>
</evidence>
<keyword evidence="3" id="KW-1185">Reference proteome</keyword>
<dbReference type="STRING" id="123320.SAMN06309945_1866"/>
<organism evidence="2 3">
    <name type="scientific">Okibacterium fritillariae</name>
    <dbReference type="NCBI Taxonomy" id="123320"/>
    <lineage>
        <taxon>Bacteria</taxon>
        <taxon>Bacillati</taxon>
        <taxon>Actinomycetota</taxon>
        <taxon>Actinomycetes</taxon>
        <taxon>Micrococcales</taxon>
        <taxon>Microbacteriaceae</taxon>
        <taxon>Okibacterium</taxon>
    </lineage>
</organism>
<dbReference type="Proteomes" id="UP000190857">
    <property type="component" value="Unassembled WGS sequence"/>
</dbReference>
<feature type="transmembrane region" description="Helical" evidence="1">
    <location>
        <begin position="39"/>
        <end position="62"/>
    </location>
</feature>
<evidence type="ECO:0000313" key="2">
    <source>
        <dbReference type="EMBL" id="SKC54859.1"/>
    </source>
</evidence>
<keyword evidence="1" id="KW-1133">Transmembrane helix</keyword>
<name>A0A1T5JUA1_9MICO</name>
<dbReference type="EMBL" id="FUZP01000001">
    <property type="protein sequence ID" value="SKC54859.1"/>
    <property type="molecule type" value="Genomic_DNA"/>
</dbReference>
<gene>
    <name evidence="2" type="ORF">SAMN06309945_1866</name>
</gene>
<sequence>MLWNVRAAVPATVITNGLVVGLGVLVITGSLPQEGQLGVVGWVWIASLALIAAVQIVSVRVLGLADWRLSVIEPVARERFGRPIEVSDE</sequence>
<evidence type="ECO:0000256" key="1">
    <source>
        <dbReference type="SAM" id="Phobius"/>
    </source>
</evidence>
<dbReference type="AlphaFoldDB" id="A0A1T5JUA1"/>
<protein>
    <submittedName>
        <fullName evidence="2">Uncharacterized protein</fullName>
    </submittedName>
</protein>
<keyword evidence="1" id="KW-0472">Membrane</keyword>